<dbReference type="AlphaFoldDB" id="A0AAV1V9E3"/>
<protein>
    <submittedName>
        <fullName evidence="1">Uncharacterized protein</fullName>
    </submittedName>
</protein>
<reference evidence="1" key="1">
    <citation type="submission" date="2024-01" db="EMBL/GenBank/DDBJ databases">
        <authorList>
            <person name="Webb A."/>
        </authorList>
    </citation>
    <scope>NUCLEOTIDE SEQUENCE</scope>
    <source>
        <strain evidence="1">Pm1</strain>
    </source>
</reference>
<name>A0AAV1V9E3_9STRA</name>
<proteinExistence type="predicted"/>
<evidence type="ECO:0000313" key="2">
    <source>
        <dbReference type="Proteomes" id="UP001162060"/>
    </source>
</evidence>
<accession>A0AAV1V9E3</accession>
<gene>
    <name evidence="1" type="ORF">PM001_LOCUS28674</name>
</gene>
<dbReference type="EMBL" id="CAKLBY020000303">
    <property type="protein sequence ID" value="CAK7943524.1"/>
    <property type="molecule type" value="Genomic_DNA"/>
</dbReference>
<dbReference type="Proteomes" id="UP001162060">
    <property type="component" value="Unassembled WGS sequence"/>
</dbReference>
<organism evidence="1 2">
    <name type="scientific">Peronospora matthiolae</name>
    <dbReference type="NCBI Taxonomy" id="2874970"/>
    <lineage>
        <taxon>Eukaryota</taxon>
        <taxon>Sar</taxon>
        <taxon>Stramenopiles</taxon>
        <taxon>Oomycota</taxon>
        <taxon>Peronosporomycetes</taxon>
        <taxon>Peronosporales</taxon>
        <taxon>Peronosporaceae</taxon>
        <taxon>Peronospora</taxon>
    </lineage>
</organism>
<evidence type="ECO:0000313" key="1">
    <source>
        <dbReference type="EMBL" id="CAK7943524.1"/>
    </source>
</evidence>
<comment type="caution">
    <text evidence="1">The sequence shown here is derived from an EMBL/GenBank/DDBJ whole genome shotgun (WGS) entry which is preliminary data.</text>
</comment>
<sequence length="46" mass="5090">MFFDYVLNALYGSCGVDMCFSLLRELSANELAIPDEGCTPTPVAEW</sequence>